<name>A0AAD5DA62_AMBAR</name>
<accession>A0AAD5DA62</accession>
<proteinExistence type="predicted"/>
<protein>
    <submittedName>
        <fullName evidence="2">Uncharacterized protein</fullName>
    </submittedName>
</protein>
<reference evidence="2" key="1">
    <citation type="submission" date="2022-06" db="EMBL/GenBank/DDBJ databases">
        <title>Uncovering the hologenomic basis of an extraordinary plant invasion.</title>
        <authorList>
            <person name="Bieker V.C."/>
            <person name="Martin M.D."/>
            <person name="Gilbert T."/>
            <person name="Hodgins K."/>
            <person name="Battlay P."/>
            <person name="Petersen B."/>
            <person name="Wilson J."/>
        </authorList>
    </citation>
    <scope>NUCLEOTIDE SEQUENCE</scope>
    <source>
        <strain evidence="2">AA19_3_7</strain>
        <tissue evidence="2">Leaf</tissue>
    </source>
</reference>
<sequence>MSPSPICSPRSTSGTSTPPSNISFHHVNQSVYLHEISKSTNISHRDPVPDMFRAKRQFGGLTRELHSGDAVLADSVSHLLLRDKVNFQPSLDLNPL</sequence>
<dbReference type="EMBL" id="JAMZMK010000783">
    <property type="protein sequence ID" value="KAI7755827.1"/>
    <property type="molecule type" value="Genomic_DNA"/>
</dbReference>
<organism evidence="2 3">
    <name type="scientific">Ambrosia artemisiifolia</name>
    <name type="common">Common ragweed</name>
    <dbReference type="NCBI Taxonomy" id="4212"/>
    <lineage>
        <taxon>Eukaryota</taxon>
        <taxon>Viridiplantae</taxon>
        <taxon>Streptophyta</taxon>
        <taxon>Embryophyta</taxon>
        <taxon>Tracheophyta</taxon>
        <taxon>Spermatophyta</taxon>
        <taxon>Magnoliopsida</taxon>
        <taxon>eudicotyledons</taxon>
        <taxon>Gunneridae</taxon>
        <taxon>Pentapetalae</taxon>
        <taxon>asterids</taxon>
        <taxon>campanulids</taxon>
        <taxon>Asterales</taxon>
        <taxon>Asteraceae</taxon>
        <taxon>Asteroideae</taxon>
        <taxon>Heliantheae alliance</taxon>
        <taxon>Heliantheae</taxon>
        <taxon>Ambrosia</taxon>
    </lineage>
</organism>
<comment type="caution">
    <text evidence="2">The sequence shown here is derived from an EMBL/GenBank/DDBJ whole genome shotgun (WGS) entry which is preliminary data.</text>
</comment>
<feature type="region of interest" description="Disordered" evidence="1">
    <location>
        <begin position="1"/>
        <end position="23"/>
    </location>
</feature>
<evidence type="ECO:0000313" key="3">
    <source>
        <dbReference type="Proteomes" id="UP001206925"/>
    </source>
</evidence>
<keyword evidence="3" id="KW-1185">Reference proteome</keyword>
<evidence type="ECO:0000256" key="1">
    <source>
        <dbReference type="SAM" id="MobiDB-lite"/>
    </source>
</evidence>
<evidence type="ECO:0000313" key="2">
    <source>
        <dbReference type="EMBL" id="KAI7755827.1"/>
    </source>
</evidence>
<dbReference type="AlphaFoldDB" id="A0AAD5DA62"/>
<feature type="compositionally biased region" description="Low complexity" evidence="1">
    <location>
        <begin position="8"/>
        <end position="20"/>
    </location>
</feature>
<dbReference type="Proteomes" id="UP001206925">
    <property type="component" value="Unassembled WGS sequence"/>
</dbReference>
<gene>
    <name evidence="2" type="ORF">M8C21_032500</name>
</gene>